<feature type="signal peptide" evidence="1">
    <location>
        <begin position="1"/>
        <end position="25"/>
    </location>
</feature>
<keyword evidence="1" id="KW-0732">Signal</keyword>
<dbReference type="AlphaFoldDB" id="A0A3N0DRU6"/>
<proteinExistence type="predicted"/>
<name>A0A3N0DRU6_9ACTN</name>
<dbReference type="EMBL" id="RJSG01000002">
    <property type="protein sequence ID" value="RNL78350.1"/>
    <property type="molecule type" value="Genomic_DNA"/>
</dbReference>
<gene>
    <name evidence="2" type="ORF">EFL95_04395</name>
</gene>
<comment type="caution">
    <text evidence="2">The sequence shown here is derived from an EMBL/GenBank/DDBJ whole genome shotgun (WGS) entry which is preliminary data.</text>
</comment>
<organism evidence="2 3">
    <name type="scientific">Nocardioides marmorisolisilvae</name>
    <dbReference type="NCBI Taxonomy" id="1542737"/>
    <lineage>
        <taxon>Bacteria</taxon>
        <taxon>Bacillati</taxon>
        <taxon>Actinomycetota</taxon>
        <taxon>Actinomycetes</taxon>
        <taxon>Propionibacteriales</taxon>
        <taxon>Nocardioidaceae</taxon>
        <taxon>Nocardioides</taxon>
    </lineage>
</organism>
<evidence type="ECO:0000313" key="2">
    <source>
        <dbReference type="EMBL" id="RNL78350.1"/>
    </source>
</evidence>
<evidence type="ECO:0008006" key="4">
    <source>
        <dbReference type="Google" id="ProtNLM"/>
    </source>
</evidence>
<dbReference type="RefSeq" id="WP_123232849.1">
    <property type="nucleotide sequence ID" value="NZ_RJSG01000002.1"/>
</dbReference>
<keyword evidence="3" id="KW-1185">Reference proteome</keyword>
<evidence type="ECO:0000256" key="1">
    <source>
        <dbReference type="SAM" id="SignalP"/>
    </source>
</evidence>
<dbReference type="Proteomes" id="UP000277094">
    <property type="component" value="Unassembled WGS sequence"/>
</dbReference>
<accession>A0A3N0DRU6</accession>
<evidence type="ECO:0000313" key="3">
    <source>
        <dbReference type="Proteomes" id="UP000277094"/>
    </source>
</evidence>
<sequence>MKLWGRLLVVALVSVLSTSVLPAFAEDPPPSVAAHTNKSIYVAGQTADVSVTVSNAGASTHLKVVARFANHTSKVLDDTSVYSGTKHYAVYMYIDTKIDVYVADATSPSQTLSLPVRAQLQSAIAGYYQQSGSYAVFATTAHPTFRSDTTPARKYRCIKHEVWRKESTTWKVVGLSACKYENSNGVVTWQWTGKHSSGVHYRVRARFFGDSLNHANSGKFIYFTFK</sequence>
<protein>
    <recommendedName>
        <fullName evidence="4">CARDB domain-containing protein</fullName>
    </recommendedName>
</protein>
<dbReference type="OrthoDB" id="4332189at2"/>
<feature type="chain" id="PRO_5018178360" description="CARDB domain-containing protein" evidence="1">
    <location>
        <begin position="26"/>
        <end position="226"/>
    </location>
</feature>
<reference evidence="2 3" key="1">
    <citation type="submission" date="2018-11" db="EMBL/GenBank/DDBJ databases">
        <authorList>
            <person name="Li F."/>
        </authorList>
    </citation>
    <scope>NUCLEOTIDE SEQUENCE [LARGE SCALE GENOMIC DNA]</scope>
    <source>
        <strain evidence="2 3">KIS18-7</strain>
    </source>
</reference>